<evidence type="ECO:0000313" key="11">
    <source>
        <dbReference type="Proteomes" id="UP000467536"/>
    </source>
</evidence>
<accession>A0A0B8R4P7</accession>
<dbReference type="Proteomes" id="UP000272537">
    <property type="component" value="Unassembled WGS sequence"/>
</dbReference>
<dbReference type="EMBL" id="DAAEEB010000006">
    <property type="protein sequence ID" value="HAA8053466.1"/>
    <property type="molecule type" value="Genomic_DNA"/>
</dbReference>
<reference evidence="7" key="2">
    <citation type="journal article" date="2018" name="Genome Biol.">
        <title>SKESA: strategic k-mer extension for scrupulous assemblies.</title>
        <authorList>
            <person name="Souvorov A."/>
            <person name="Agarwala R."/>
            <person name="Lipman D.J."/>
        </authorList>
    </citation>
    <scope>NUCLEOTIDE SEQUENCE [LARGE SCALE GENOMIC DNA]</scope>
    <source>
        <strain evidence="7">09CEB371LM</strain>
    </source>
</reference>
<dbReference type="Proteomes" id="UP000467536">
    <property type="component" value="Unassembled WGS sequence"/>
</dbReference>
<proteinExistence type="predicted"/>
<evidence type="ECO:0000313" key="8">
    <source>
        <dbReference type="EMBL" id="RKA06986.1"/>
    </source>
</evidence>
<organism evidence="6 11">
    <name type="scientific">Listeria monocytogenes</name>
    <dbReference type="NCBI Taxonomy" id="1639"/>
    <lineage>
        <taxon>Bacteria</taxon>
        <taxon>Bacillati</taxon>
        <taxon>Bacillota</taxon>
        <taxon>Bacilli</taxon>
        <taxon>Bacillales</taxon>
        <taxon>Listeriaceae</taxon>
        <taxon>Listeria</taxon>
    </lineage>
</organism>
<dbReference type="EMBL" id="AANEHK010000009">
    <property type="protein sequence ID" value="EDO0986512.1"/>
    <property type="molecule type" value="Genomic_DNA"/>
</dbReference>
<evidence type="ECO:0000313" key="1">
    <source>
        <dbReference type="EMBL" id="EAC5551173.1"/>
    </source>
</evidence>
<dbReference type="EMBL" id="QXLS01000005">
    <property type="protein sequence ID" value="RKA06986.1"/>
    <property type="molecule type" value="Genomic_DNA"/>
</dbReference>
<evidence type="ECO:0000313" key="2">
    <source>
        <dbReference type="EMBL" id="EAG4462498.1"/>
    </source>
</evidence>
<evidence type="ECO:0000313" key="4">
    <source>
        <dbReference type="EMBL" id="EAH4241225.1"/>
    </source>
</evidence>
<evidence type="ECO:0000313" key="3">
    <source>
        <dbReference type="EMBL" id="EAG9388085.1"/>
    </source>
</evidence>
<dbReference type="EMBL" id="AABBZO010000009">
    <property type="protein sequence ID" value="EAG4462498.1"/>
    <property type="molecule type" value="Genomic_DNA"/>
</dbReference>
<evidence type="ECO:0000313" key="15">
    <source>
        <dbReference type="Proteomes" id="UP000528151"/>
    </source>
</evidence>
<dbReference type="RefSeq" id="WP_003734615.1">
    <property type="nucleotide sequence ID" value="NC_021825.2"/>
</dbReference>
<sequence>MIHLKGITTAGAYDNQGKYLEEIHEDIEKIMKRLILQFDIYQFHISSNFEAAADKSVLVKQTRFRKTYIHFYKEDEERFKEGSSYDQYFLLEKDCDISEQIDKLELSEIPRIENIRAKLLSIFPLLVVLSDSSELMAYSMEKSNLELI</sequence>
<dbReference type="Proteomes" id="UP000522199">
    <property type="component" value="Unassembled WGS sequence"/>
</dbReference>
<dbReference type="Proteomes" id="UP000840039">
    <property type="component" value="Unassembled WGS sequence"/>
</dbReference>
<reference evidence="6 11" key="5">
    <citation type="submission" date="2019-08" db="EMBL/GenBank/DDBJ databases">
        <authorList>
            <person name="Ashton P.M."/>
            <person name="Dallman T."/>
            <person name="Nair S."/>
            <person name="De Pinna E."/>
            <person name="Peters T."/>
            <person name="Grant K."/>
        </authorList>
    </citation>
    <scope>NUCLEOTIDE SEQUENCE [LARGE SCALE GENOMIC DNA]</scope>
    <source>
        <strain evidence="6 11">788324</strain>
    </source>
</reference>
<evidence type="ECO:0000313" key="7">
    <source>
        <dbReference type="EMBL" id="HAA8053466.1"/>
    </source>
</evidence>
<dbReference type="Proteomes" id="UP000527632">
    <property type="component" value="Unassembled WGS sequence"/>
</dbReference>
<gene>
    <name evidence="1" type="ORF">ARY78_12105</name>
    <name evidence="2" type="ORF">CA369_09390</name>
    <name evidence="3" type="ORF">CW845_11375</name>
    <name evidence="8" type="ORF">DYZ80_02198</name>
    <name evidence="4" type="ORF">E5F58_04315</name>
    <name evidence="5" type="ORF">F6515_16220</name>
    <name evidence="6" type="ORF">FV747_10975</name>
    <name evidence="7" type="ORF">GHH22_09900</name>
</gene>
<reference evidence="10 15" key="3">
    <citation type="submission" date="2018-06" db="EMBL/GenBank/DDBJ databases">
        <authorList>
            <consortium name="GenomeTrakr: Next Generation Sequencing Network for Food Pathogen Tracability"/>
        </authorList>
    </citation>
    <scope>NUCLEOTIDE SEQUENCE [LARGE SCALE GENOMIC DNA]</scope>
    <source>
        <strain evidence="2 15">CFSAN063727</strain>
        <strain evidence="1 10">FDA00007096</strain>
        <strain evidence="4 14">LS1344</strain>
    </source>
</reference>
<evidence type="ECO:0000313" key="5">
    <source>
        <dbReference type="EMBL" id="ECY9784523.1"/>
    </source>
</evidence>
<evidence type="ECO:0000313" key="12">
    <source>
        <dbReference type="Proteomes" id="UP000489121"/>
    </source>
</evidence>
<evidence type="ECO:0000313" key="13">
    <source>
        <dbReference type="Proteomes" id="UP000522199"/>
    </source>
</evidence>
<name>A0A0B8R4P7_LISMN</name>
<dbReference type="Proteomes" id="UP000365297">
    <property type="component" value="Unassembled WGS sequence"/>
</dbReference>
<evidence type="ECO:0000313" key="6">
    <source>
        <dbReference type="EMBL" id="EDO0986512.1"/>
    </source>
</evidence>
<dbReference type="EMBL" id="AABEKY010000006">
    <property type="protein sequence ID" value="EAG9388085.1"/>
    <property type="molecule type" value="Genomic_DNA"/>
</dbReference>
<dbReference type="KEGG" id="lmok:CQ02_02375"/>
<evidence type="ECO:0000313" key="9">
    <source>
        <dbReference type="Proteomes" id="UP000272537"/>
    </source>
</evidence>
<dbReference type="Proteomes" id="UP000489121">
    <property type="component" value="Unassembled WGS sequence"/>
</dbReference>
<dbReference type="EMBL" id="AABGUK010000001">
    <property type="protein sequence ID" value="EAH4241225.1"/>
    <property type="molecule type" value="Genomic_DNA"/>
</dbReference>
<protein>
    <submittedName>
        <fullName evidence="6">Uncharacterized protein</fullName>
    </submittedName>
</protein>
<dbReference type="Proteomes" id="UP000528151">
    <property type="component" value="Unassembled WGS sequence"/>
</dbReference>
<dbReference type="EMBL" id="AALGDA010000133">
    <property type="protein sequence ID" value="ECY9784523.1"/>
    <property type="molecule type" value="Genomic_DNA"/>
</dbReference>
<dbReference type="AlphaFoldDB" id="A0A0B8R4P7"/>
<reference evidence="5 12" key="6">
    <citation type="submission" date="2019-09" db="EMBL/GenBank/DDBJ databases">
        <authorList>
            <consortium name="PulseNet: The National Subtyping Network for Foodborne Disease Surveillance"/>
            <person name="Tarr C.L."/>
            <person name="Trees E."/>
            <person name="Katz L.S."/>
            <person name="Carleton-Romer H.A."/>
            <person name="Stroika S."/>
            <person name="Kucerova Z."/>
            <person name="Roache K.F."/>
            <person name="Sabol A.L."/>
            <person name="Besser J."/>
            <person name="Gerner-Smidt P."/>
        </authorList>
    </citation>
    <scope>NUCLEOTIDE SEQUENCE [LARGE SCALE GENOMIC DNA]</scope>
    <source>
        <strain evidence="5 12">PNUSAL005692</strain>
    </source>
</reference>
<reference evidence="3 13" key="4">
    <citation type="submission" date="2019-04" db="EMBL/GenBank/DDBJ databases">
        <authorList>
            <consortium name="GenomeTrakr network: Whole genome sequencing for foodborne pathogen traceback"/>
        </authorList>
    </citation>
    <scope>NUCLEOTIDE SEQUENCE [LARGE SCALE GENOMIC DNA]</scope>
    <source>
        <strain evidence="3 13">CFSAN072474</strain>
    </source>
</reference>
<reference evidence="8 9" key="1">
    <citation type="journal article" date="2018" name="BMC Genomics">
        <title>Genes significantly associated with lineage II food isolates of Listeria monocytogenes.</title>
        <authorList>
            <person name="Pirone-Davies C."/>
            <person name="Chen Y."/>
            <person name="Pightling A."/>
            <person name="Ryan G."/>
            <person name="Wang Y."/>
            <person name="Yao K."/>
            <person name="Hoffmann M."/>
            <person name="Allard M.W."/>
        </authorList>
    </citation>
    <scope>NUCLEOTIDE SEQUENCE [LARGE SCALE GENOMIC DNA]</scope>
    <source>
        <strain evidence="8 9">PNUSAL000550</strain>
    </source>
</reference>
<comment type="caution">
    <text evidence="6">The sequence shown here is derived from an EMBL/GenBank/DDBJ whole genome shotgun (WGS) entry which is preliminary data.</text>
</comment>
<dbReference type="EMBL" id="AAAIXK010000007">
    <property type="protein sequence ID" value="EAC5551173.1"/>
    <property type="molecule type" value="Genomic_DNA"/>
</dbReference>
<evidence type="ECO:0000313" key="10">
    <source>
        <dbReference type="Proteomes" id="UP000365297"/>
    </source>
</evidence>
<evidence type="ECO:0000313" key="14">
    <source>
        <dbReference type="Proteomes" id="UP000527632"/>
    </source>
</evidence>
<reference evidence="7" key="7">
    <citation type="submission" date="2019-10" db="EMBL/GenBank/DDBJ databases">
        <authorList>
            <consortium name="NCBI Pathogen Detection Project"/>
        </authorList>
    </citation>
    <scope>NUCLEOTIDE SEQUENCE</scope>
    <source>
        <strain evidence="7">09CEB371LM</strain>
    </source>
</reference>